<sequence>MRSFSTSPTTPLVIVPRLVIGAAVVLAAVLARRDAAHRPIAWALGGVLVGDLARAALELPPQVELALYLAAPALSAWCALRVLAGLGPWAAPAAPLAIWAAALWLAVAWPWFWPHAPLAAHVAAVVVQGAAAVSFWRSPRAAGVSETCALVLAGGDVLALAGPLGFPEAWAKLGWGWAVVAAQAGVMGAVLVFLQGRALMREEA</sequence>
<evidence type="ECO:0000313" key="3">
    <source>
        <dbReference type="Proteomes" id="UP000295497"/>
    </source>
</evidence>
<name>A0A4P2QSE5_SORCE</name>
<protein>
    <submittedName>
        <fullName evidence="2">Uncharacterized protein</fullName>
    </submittedName>
</protein>
<dbReference type="Proteomes" id="UP000295497">
    <property type="component" value="Chromosome"/>
</dbReference>
<dbReference type="RefSeq" id="WP_129576660.1">
    <property type="nucleotide sequence ID" value="NZ_CP012672.1"/>
</dbReference>
<dbReference type="AlphaFoldDB" id="A0A4P2QSE5"/>
<feature type="transmembrane region" description="Helical" evidence="1">
    <location>
        <begin position="173"/>
        <end position="194"/>
    </location>
</feature>
<proteinExistence type="predicted"/>
<organism evidence="2 3">
    <name type="scientific">Sorangium cellulosum</name>
    <name type="common">Polyangium cellulosum</name>
    <dbReference type="NCBI Taxonomy" id="56"/>
    <lineage>
        <taxon>Bacteria</taxon>
        <taxon>Pseudomonadati</taxon>
        <taxon>Myxococcota</taxon>
        <taxon>Polyangia</taxon>
        <taxon>Polyangiales</taxon>
        <taxon>Polyangiaceae</taxon>
        <taxon>Sorangium</taxon>
    </lineage>
</organism>
<evidence type="ECO:0000256" key="1">
    <source>
        <dbReference type="SAM" id="Phobius"/>
    </source>
</evidence>
<feature type="transmembrane region" description="Helical" evidence="1">
    <location>
        <begin position="12"/>
        <end position="31"/>
    </location>
</feature>
<feature type="transmembrane region" description="Helical" evidence="1">
    <location>
        <begin position="118"/>
        <end position="136"/>
    </location>
</feature>
<keyword evidence="1" id="KW-1133">Transmembrane helix</keyword>
<evidence type="ECO:0000313" key="2">
    <source>
        <dbReference type="EMBL" id="AUX33199.1"/>
    </source>
</evidence>
<gene>
    <name evidence="2" type="ORF">SOCE836_053530</name>
</gene>
<accession>A0A4P2QSE5</accession>
<feature type="transmembrane region" description="Helical" evidence="1">
    <location>
        <begin position="96"/>
        <end position="112"/>
    </location>
</feature>
<dbReference type="EMBL" id="CP012672">
    <property type="protein sequence ID" value="AUX33199.1"/>
    <property type="molecule type" value="Genomic_DNA"/>
</dbReference>
<keyword evidence="1" id="KW-0812">Transmembrane</keyword>
<keyword evidence="1" id="KW-0472">Membrane</keyword>
<reference evidence="2 3" key="1">
    <citation type="submission" date="2015-09" db="EMBL/GenBank/DDBJ databases">
        <title>Sorangium comparison.</title>
        <authorList>
            <person name="Zaburannyi N."/>
            <person name="Bunk B."/>
            <person name="Overmann J."/>
            <person name="Mueller R."/>
        </authorList>
    </citation>
    <scope>NUCLEOTIDE SEQUENCE [LARGE SCALE GENOMIC DNA]</scope>
    <source>
        <strain evidence="2 3">So ce836</strain>
    </source>
</reference>
<feature type="transmembrane region" description="Helical" evidence="1">
    <location>
        <begin position="148"/>
        <end position="167"/>
    </location>
</feature>